<dbReference type="GO" id="GO:0009316">
    <property type="term" value="C:3-isopropylmalate dehydratase complex"/>
    <property type="evidence" value="ECO:0007669"/>
    <property type="project" value="InterPro"/>
</dbReference>
<evidence type="ECO:0000256" key="12">
    <source>
        <dbReference type="ARBA" id="ARBA00033368"/>
    </source>
</evidence>
<comment type="similarity">
    <text evidence="4">Belongs to the LeuD family. LeuD type 1 subfamily.</text>
</comment>
<dbReference type="Pfam" id="PF00694">
    <property type="entry name" value="Aconitase_C"/>
    <property type="match status" value="1"/>
</dbReference>
<dbReference type="AlphaFoldDB" id="A0A381QED9"/>
<keyword evidence="9" id="KW-0456">Lyase</keyword>
<dbReference type="EC" id="4.2.1.33" evidence="6"/>
<dbReference type="CDD" id="cd01577">
    <property type="entry name" value="IPMI_Swivel"/>
    <property type="match status" value="1"/>
</dbReference>
<dbReference type="NCBIfam" id="NF002458">
    <property type="entry name" value="PRK01641.1"/>
    <property type="match status" value="1"/>
</dbReference>
<proteinExistence type="inferred from homology"/>
<dbReference type="PANTHER" id="PTHR43345:SF5">
    <property type="entry name" value="3-ISOPROPYLMALATE DEHYDRATASE SMALL SUBUNIT"/>
    <property type="match status" value="1"/>
</dbReference>
<evidence type="ECO:0000259" key="13">
    <source>
        <dbReference type="Pfam" id="PF00694"/>
    </source>
</evidence>
<evidence type="ECO:0000256" key="3">
    <source>
        <dbReference type="ARBA" id="ARBA00004729"/>
    </source>
</evidence>
<name>A0A381QED9_9ZZZZ</name>
<evidence type="ECO:0000256" key="9">
    <source>
        <dbReference type="ARBA" id="ARBA00023239"/>
    </source>
</evidence>
<gene>
    <name evidence="14" type="ORF">METZ01_LOCUS29623</name>
</gene>
<evidence type="ECO:0000313" key="14">
    <source>
        <dbReference type="EMBL" id="SUZ76769.1"/>
    </source>
</evidence>
<evidence type="ECO:0000256" key="1">
    <source>
        <dbReference type="ARBA" id="ARBA00000491"/>
    </source>
</evidence>
<dbReference type="NCBIfam" id="TIGR00171">
    <property type="entry name" value="leuD"/>
    <property type="match status" value="1"/>
</dbReference>
<dbReference type="SUPFAM" id="SSF52016">
    <property type="entry name" value="LeuD/IlvD-like"/>
    <property type="match status" value="1"/>
</dbReference>
<evidence type="ECO:0000256" key="7">
    <source>
        <dbReference type="ARBA" id="ARBA00022430"/>
    </source>
</evidence>
<dbReference type="Gene3D" id="3.20.19.10">
    <property type="entry name" value="Aconitase, domain 4"/>
    <property type="match status" value="1"/>
</dbReference>
<dbReference type="PANTHER" id="PTHR43345">
    <property type="entry name" value="3-ISOPROPYLMALATE DEHYDRATASE SMALL SUBUNIT 2-RELATED-RELATED"/>
    <property type="match status" value="1"/>
</dbReference>
<dbReference type="HAMAP" id="MF_01031">
    <property type="entry name" value="LeuD_type1"/>
    <property type="match status" value="1"/>
</dbReference>
<keyword evidence="7" id="KW-0432">Leucine biosynthesis</keyword>
<dbReference type="EMBL" id="UINC01001291">
    <property type="protein sequence ID" value="SUZ76769.1"/>
    <property type="molecule type" value="Genomic_DNA"/>
</dbReference>
<comment type="function">
    <text evidence="2">Catalyzes the isomerization between 2-isopropylmalate and 3-isopropylmalate, via the formation of 2-isopropylmaleate.</text>
</comment>
<evidence type="ECO:0000256" key="4">
    <source>
        <dbReference type="ARBA" id="ARBA00009845"/>
    </source>
</evidence>
<dbReference type="InterPro" id="IPR033940">
    <property type="entry name" value="IPMI_Swivel"/>
</dbReference>
<organism evidence="14">
    <name type="scientific">marine metagenome</name>
    <dbReference type="NCBI Taxonomy" id="408172"/>
    <lineage>
        <taxon>unclassified sequences</taxon>
        <taxon>metagenomes</taxon>
        <taxon>ecological metagenomes</taxon>
    </lineage>
</organism>
<comment type="subunit">
    <text evidence="5">Heterodimer of LeuC and LeuD.</text>
</comment>
<dbReference type="GO" id="GO:0009098">
    <property type="term" value="P:L-leucine biosynthetic process"/>
    <property type="evidence" value="ECO:0007669"/>
    <property type="project" value="UniProtKB-UniPathway"/>
</dbReference>
<evidence type="ECO:0000256" key="2">
    <source>
        <dbReference type="ARBA" id="ARBA00002695"/>
    </source>
</evidence>
<reference evidence="14" key="1">
    <citation type="submission" date="2018-05" db="EMBL/GenBank/DDBJ databases">
        <authorList>
            <person name="Lanie J.A."/>
            <person name="Ng W.-L."/>
            <person name="Kazmierczak K.M."/>
            <person name="Andrzejewski T.M."/>
            <person name="Davidsen T.M."/>
            <person name="Wayne K.J."/>
            <person name="Tettelin H."/>
            <person name="Glass J.I."/>
            <person name="Rusch D."/>
            <person name="Podicherti R."/>
            <person name="Tsui H.-C.T."/>
            <person name="Winkler M.E."/>
        </authorList>
    </citation>
    <scope>NUCLEOTIDE SEQUENCE</scope>
</reference>
<dbReference type="InterPro" id="IPR004431">
    <property type="entry name" value="3-IsopropMal_deHydase_ssu"/>
</dbReference>
<sequence>MEAFNTLYGMTAPLDKINVDTDQIIPKQFLKKIERTGFGVHLFHDWRYTDDAGTKSNSEFVLNLARYQGAQILLTRENFGCGSSREHAPWALQDYGFKCVIASSFADIFFSNCRKNGILAVVLQPEEIQSLFEEVEANAGCQLTVDLPQQTVSSPHGKKFSFEVDVFAKNCLLNGLDDIGWTLQFEEKIQDYEQQARQQKPWLFFDV</sequence>
<evidence type="ECO:0000256" key="11">
    <source>
        <dbReference type="ARBA" id="ARBA00031631"/>
    </source>
</evidence>
<evidence type="ECO:0000256" key="5">
    <source>
        <dbReference type="ARBA" id="ARBA00011271"/>
    </source>
</evidence>
<evidence type="ECO:0000256" key="6">
    <source>
        <dbReference type="ARBA" id="ARBA00011998"/>
    </source>
</evidence>
<keyword evidence="8" id="KW-0028">Amino-acid biosynthesis</keyword>
<dbReference type="UniPathway" id="UPA00048">
    <property type="reaction ID" value="UER00071"/>
</dbReference>
<comment type="catalytic activity">
    <reaction evidence="1">
        <text>(2R,3S)-3-isopropylmalate = (2S)-2-isopropylmalate</text>
        <dbReference type="Rhea" id="RHEA:32287"/>
        <dbReference type="ChEBI" id="CHEBI:1178"/>
        <dbReference type="ChEBI" id="CHEBI:35121"/>
        <dbReference type="EC" id="4.2.1.33"/>
    </reaction>
</comment>
<protein>
    <recommendedName>
        <fullName evidence="6">3-isopropylmalate dehydratase</fullName>
        <ecNumber evidence="6">4.2.1.33</ecNumber>
    </recommendedName>
    <alternativeName>
        <fullName evidence="11">Alpha-IPM isomerase</fullName>
    </alternativeName>
    <alternativeName>
        <fullName evidence="12">Isopropylmalate isomerase</fullName>
    </alternativeName>
</protein>
<accession>A0A381QED9</accession>
<evidence type="ECO:0000256" key="8">
    <source>
        <dbReference type="ARBA" id="ARBA00022605"/>
    </source>
</evidence>
<keyword evidence="10" id="KW-0100">Branched-chain amino acid biosynthesis</keyword>
<dbReference type="InterPro" id="IPR000573">
    <property type="entry name" value="AconitaseA/IPMdHydase_ssu_swvl"/>
</dbReference>
<dbReference type="FunFam" id="3.20.19.10:FF:000003">
    <property type="entry name" value="3-isopropylmalate dehydratase small subunit"/>
    <property type="match status" value="1"/>
</dbReference>
<comment type="pathway">
    <text evidence="3">Amino-acid biosynthesis; L-leucine biosynthesis; L-leucine from 3-methyl-2-oxobutanoate: step 2/4.</text>
</comment>
<dbReference type="GO" id="GO:0003861">
    <property type="term" value="F:3-isopropylmalate dehydratase activity"/>
    <property type="evidence" value="ECO:0007669"/>
    <property type="project" value="UniProtKB-EC"/>
</dbReference>
<dbReference type="InterPro" id="IPR050075">
    <property type="entry name" value="LeuD"/>
</dbReference>
<feature type="domain" description="Aconitase A/isopropylmalate dehydratase small subunit swivel" evidence="13">
    <location>
        <begin position="1"/>
        <end position="124"/>
    </location>
</feature>
<evidence type="ECO:0000256" key="10">
    <source>
        <dbReference type="ARBA" id="ARBA00023304"/>
    </source>
</evidence>
<dbReference type="InterPro" id="IPR015928">
    <property type="entry name" value="Aconitase/3IPM_dehydase_swvl"/>
</dbReference>